<sequence length="60" mass="6654">MDSSGSSSKKQQVDEVRDIISNPPMSLLWISALLNRGVKELSIESNRNLEISTHSLCKIP</sequence>
<feature type="non-terminal residue" evidence="1">
    <location>
        <position position="60"/>
    </location>
</feature>
<accession>A0AA86SGJ9</accession>
<proteinExistence type="predicted"/>
<dbReference type="EMBL" id="OY731402">
    <property type="protein sequence ID" value="CAJ1957783.1"/>
    <property type="molecule type" value="Genomic_DNA"/>
</dbReference>
<evidence type="ECO:0000313" key="2">
    <source>
        <dbReference type="Proteomes" id="UP001189624"/>
    </source>
</evidence>
<dbReference type="AlphaFoldDB" id="A0AA86SGJ9"/>
<gene>
    <name evidence="1" type="ORF">AYBTSS11_LOCUS17389</name>
</gene>
<protein>
    <submittedName>
        <fullName evidence="1">Uncharacterized protein</fullName>
    </submittedName>
</protein>
<organism evidence="1 2">
    <name type="scientific">Sphenostylis stenocarpa</name>
    <dbReference type="NCBI Taxonomy" id="92480"/>
    <lineage>
        <taxon>Eukaryota</taxon>
        <taxon>Viridiplantae</taxon>
        <taxon>Streptophyta</taxon>
        <taxon>Embryophyta</taxon>
        <taxon>Tracheophyta</taxon>
        <taxon>Spermatophyta</taxon>
        <taxon>Magnoliopsida</taxon>
        <taxon>eudicotyledons</taxon>
        <taxon>Gunneridae</taxon>
        <taxon>Pentapetalae</taxon>
        <taxon>rosids</taxon>
        <taxon>fabids</taxon>
        <taxon>Fabales</taxon>
        <taxon>Fabaceae</taxon>
        <taxon>Papilionoideae</taxon>
        <taxon>50 kb inversion clade</taxon>
        <taxon>NPAAA clade</taxon>
        <taxon>indigoferoid/millettioid clade</taxon>
        <taxon>Phaseoleae</taxon>
        <taxon>Sphenostylis</taxon>
    </lineage>
</organism>
<dbReference type="Gramene" id="rna-AYBTSS11_LOCUS17389">
    <property type="protein sequence ID" value="CAJ1957783.1"/>
    <property type="gene ID" value="gene-AYBTSS11_LOCUS17389"/>
</dbReference>
<reference evidence="1" key="1">
    <citation type="submission" date="2023-10" db="EMBL/GenBank/DDBJ databases">
        <authorList>
            <person name="Domelevo Entfellner J.-B."/>
        </authorList>
    </citation>
    <scope>NUCLEOTIDE SEQUENCE</scope>
</reference>
<dbReference type="Proteomes" id="UP001189624">
    <property type="component" value="Chromosome 5"/>
</dbReference>
<keyword evidence="2" id="KW-1185">Reference proteome</keyword>
<evidence type="ECO:0000313" key="1">
    <source>
        <dbReference type="EMBL" id="CAJ1957783.1"/>
    </source>
</evidence>
<name>A0AA86SGJ9_9FABA</name>